<keyword evidence="2" id="KW-0238">DNA-binding</keyword>
<dbReference type="GO" id="GO:0006950">
    <property type="term" value="P:response to stress"/>
    <property type="evidence" value="ECO:0007669"/>
    <property type="project" value="TreeGrafter"/>
</dbReference>
<comment type="caution">
    <text evidence="2">The sequence shown here is derived from an EMBL/GenBank/DDBJ whole genome shotgun (WGS) entry which is preliminary data.</text>
</comment>
<dbReference type="Pfam" id="PF12802">
    <property type="entry name" value="MarR_2"/>
    <property type="match status" value="1"/>
</dbReference>
<name>A0A852UZ45_9ACTN</name>
<accession>A0A852UZ45</accession>
<dbReference type="InterPro" id="IPR036388">
    <property type="entry name" value="WH-like_DNA-bd_sf"/>
</dbReference>
<feature type="domain" description="HTH marR-type" evidence="1">
    <location>
        <begin position="4"/>
        <end position="136"/>
    </location>
</feature>
<dbReference type="InterPro" id="IPR036390">
    <property type="entry name" value="WH_DNA-bd_sf"/>
</dbReference>
<dbReference type="PANTHER" id="PTHR33164">
    <property type="entry name" value="TRANSCRIPTIONAL REGULATOR, MARR FAMILY"/>
    <property type="match status" value="1"/>
</dbReference>
<reference evidence="2 3" key="1">
    <citation type="submission" date="2020-07" db="EMBL/GenBank/DDBJ databases">
        <title>Sequencing the genomes of 1000 actinobacteria strains.</title>
        <authorList>
            <person name="Klenk H.-P."/>
        </authorList>
    </citation>
    <scope>NUCLEOTIDE SEQUENCE [LARGE SCALE GENOMIC DNA]</scope>
    <source>
        <strain evidence="2 3">DSM 45763</strain>
    </source>
</reference>
<evidence type="ECO:0000313" key="2">
    <source>
        <dbReference type="EMBL" id="NYF41509.1"/>
    </source>
</evidence>
<dbReference type="InterPro" id="IPR000835">
    <property type="entry name" value="HTH_MarR-typ"/>
</dbReference>
<dbReference type="PANTHER" id="PTHR33164:SF95">
    <property type="entry name" value="TRANSCRIPTIONAL REGULATOR"/>
    <property type="match status" value="1"/>
</dbReference>
<evidence type="ECO:0000313" key="3">
    <source>
        <dbReference type="Proteomes" id="UP000576393"/>
    </source>
</evidence>
<sequence length="152" mass="16893">MTDRPDLAAMFLPLTRALIDAERPVLAEHDLSMWAYGVLLALEEGPLRTQAALAQSIGADKTRIIGVLDDLQRRGLIERVPDPADRRARLLSLTAEGRRLRDSAQAGIRRREERLLARLPEGDREGFLRALRALAALPPHEITDPPPEVTDP</sequence>
<dbReference type="EMBL" id="JACCCO010000001">
    <property type="protein sequence ID" value="NYF41509.1"/>
    <property type="molecule type" value="Genomic_DNA"/>
</dbReference>
<protein>
    <submittedName>
        <fullName evidence="2">DNA-binding MarR family transcriptional regulator</fullName>
    </submittedName>
</protein>
<dbReference type="RefSeq" id="WP_312873364.1">
    <property type="nucleotide sequence ID" value="NZ_JACCCO010000001.1"/>
</dbReference>
<dbReference type="GO" id="GO:0003700">
    <property type="term" value="F:DNA-binding transcription factor activity"/>
    <property type="evidence" value="ECO:0007669"/>
    <property type="project" value="InterPro"/>
</dbReference>
<dbReference type="GO" id="GO:0003677">
    <property type="term" value="F:DNA binding"/>
    <property type="evidence" value="ECO:0007669"/>
    <property type="project" value="UniProtKB-KW"/>
</dbReference>
<gene>
    <name evidence="2" type="ORF">HDA43_003668</name>
</gene>
<dbReference type="PRINTS" id="PR00598">
    <property type="entry name" value="HTHMARR"/>
</dbReference>
<dbReference type="Proteomes" id="UP000576393">
    <property type="component" value="Unassembled WGS sequence"/>
</dbReference>
<evidence type="ECO:0000259" key="1">
    <source>
        <dbReference type="PROSITE" id="PS50995"/>
    </source>
</evidence>
<proteinExistence type="predicted"/>
<dbReference type="PROSITE" id="PS50995">
    <property type="entry name" value="HTH_MARR_2"/>
    <property type="match status" value="1"/>
</dbReference>
<dbReference type="Gene3D" id="1.10.10.10">
    <property type="entry name" value="Winged helix-like DNA-binding domain superfamily/Winged helix DNA-binding domain"/>
    <property type="match status" value="1"/>
</dbReference>
<dbReference type="InterPro" id="IPR039422">
    <property type="entry name" value="MarR/SlyA-like"/>
</dbReference>
<organism evidence="2 3">
    <name type="scientific">Streptosporangium sandarakinum</name>
    <dbReference type="NCBI Taxonomy" id="1260955"/>
    <lineage>
        <taxon>Bacteria</taxon>
        <taxon>Bacillati</taxon>
        <taxon>Actinomycetota</taxon>
        <taxon>Actinomycetes</taxon>
        <taxon>Streptosporangiales</taxon>
        <taxon>Streptosporangiaceae</taxon>
        <taxon>Streptosporangium</taxon>
    </lineage>
</organism>
<dbReference type="SUPFAM" id="SSF46785">
    <property type="entry name" value="Winged helix' DNA-binding domain"/>
    <property type="match status" value="1"/>
</dbReference>
<dbReference type="AlphaFoldDB" id="A0A852UZ45"/>
<dbReference type="SMART" id="SM00347">
    <property type="entry name" value="HTH_MARR"/>
    <property type="match status" value="1"/>
</dbReference>
<keyword evidence="3" id="KW-1185">Reference proteome</keyword>